<dbReference type="SUPFAM" id="SSF56425">
    <property type="entry name" value="Succinate dehydrogenase/fumarate reductase flavoprotein, catalytic domain"/>
    <property type="match status" value="1"/>
</dbReference>
<dbReference type="Pfam" id="PF00890">
    <property type="entry name" value="FAD_binding_2"/>
    <property type="match status" value="1"/>
</dbReference>
<dbReference type="PANTHER" id="PTHR11632:SF51">
    <property type="entry name" value="SUCCINATE DEHYDROGENASE [UBIQUINONE] FLAVOPROTEIN SUBUNIT, MITOCHONDRIAL"/>
    <property type="match status" value="1"/>
</dbReference>
<evidence type="ECO:0000313" key="10">
    <source>
        <dbReference type="Proteomes" id="UP000286931"/>
    </source>
</evidence>
<dbReference type="InterPro" id="IPR030664">
    <property type="entry name" value="SdhA/FrdA/AprA"/>
</dbReference>
<evidence type="ECO:0000259" key="8">
    <source>
        <dbReference type="Pfam" id="PF02910"/>
    </source>
</evidence>
<feature type="domain" description="Fumarate reductase/succinate dehydrogenase flavoprotein-like C-terminal" evidence="8">
    <location>
        <begin position="448"/>
        <end position="533"/>
    </location>
</feature>
<evidence type="ECO:0000256" key="6">
    <source>
        <dbReference type="SAM" id="MobiDB-lite"/>
    </source>
</evidence>
<dbReference type="Gene3D" id="1.20.58.100">
    <property type="entry name" value="Fumarate reductase/succinate dehydrogenase flavoprotein-like, C-terminal domain"/>
    <property type="match status" value="1"/>
</dbReference>
<gene>
    <name evidence="9" type="ORF">EHYA_06907</name>
</gene>
<dbReference type="Gene3D" id="3.90.700.10">
    <property type="entry name" value="Succinate dehydrogenase/fumarate reductase flavoprotein, catalytic domain"/>
    <property type="match status" value="1"/>
</dbReference>
<dbReference type="InterPro" id="IPR027477">
    <property type="entry name" value="Succ_DH/fumarate_Rdtase_cat_sf"/>
</dbReference>
<dbReference type="GO" id="GO:0033765">
    <property type="term" value="F:steroid dehydrogenase activity, acting on the CH-CH group of donors"/>
    <property type="evidence" value="ECO:0007669"/>
    <property type="project" value="UniProtKB-ARBA"/>
</dbReference>
<organism evidence="9 10">
    <name type="scientific">Embleya hyalina</name>
    <dbReference type="NCBI Taxonomy" id="516124"/>
    <lineage>
        <taxon>Bacteria</taxon>
        <taxon>Bacillati</taxon>
        <taxon>Actinomycetota</taxon>
        <taxon>Actinomycetes</taxon>
        <taxon>Kitasatosporales</taxon>
        <taxon>Streptomycetaceae</taxon>
        <taxon>Embleya</taxon>
    </lineage>
</organism>
<dbReference type="FunFam" id="3.90.700.10:FF:000005">
    <property type="entry name" value="Succinate dehydrogenase flavoprotein subunit"/>
    <property type="match status" value="1"/>
</dbReference>
<evidence type="ECO:0000256" key="5">
    <source>
        <dbReference type="PIRSR" id="PIRSR630664-50"/>
    </source>
</evidence>
<accession>A0A401YX54</accession>
<dbReference type="PRINTS" id="PR00411">
    <property type="entry name" value="PNDRDTASEI"/>
</dbReference>
<comment type="caution">
    <text evidence="9">The sequence shown here is derived from an EMBL/GenBank/DDBJ whole genome shotgun (WGS) entry which is preliminary data.</text>
</comment>
<dbReference type="InterPro" id="IPR015939">
    <property type="entry name" value="Fum_Rdtase/Succ_DH_flav-like_C"/>
</dbReference>
<comment type="cofactor">
    <cofactor evidence="1">
        <name>FAD</name>
        <dbReference type="ChEBI" id="CHEBI:57692"/>
    </cofactor>
</comment>
<dbReference type="InterPro" id="IPR037099">
    <property type="entry name" value="Fum_R/Succ_DH_flav-like_C_sf"/>
</dbReference>
<reference evidence="9 10" key="1">
    <citation type="submission" date="2018-12" db="EMBL/GenBank/DDBJ databases">
        <title>Draft genome sequence of Embleya hyalina NBRC 13850T.</title>
        <authorList>
            <person name="Komaki H."/>
            <person name="Hosoyama A."/>
            <person name="Kimura A."/>
            <person name="Ichikawa N."/>
            <person name="Tamura T."/>
        </authorList>
    </citation>
    <scope>NUCLEOTIDE SEQUENCE [LARGE SCALE GENOMIC DNA]</scope>
    <source>
        <strain evidence="9 10">NBRC 13850</strain>
    </source>
</reference>
<feature type="active site" description="Proton acceptor" evidence="5">
    <location>
        <position position="285"/>
    </location>
</feature>
<dbReference type="InterPro" id="IPR036188">
    <property type="entry name" value="FAD/NAD-bd_sf"/>
</dbReference>
<dbReference type="PRINTS" id="PR00368">
    <property type="entry name" value="FADPNR"/>
</dbReference>
<feature type="region of interest" description="Disordered" evidence="6">
    <location>
        <begin position="100"/>
        <end position="127"/>
    </location>
</feature>
<evidence type="ECO:0000256" key="1">
    <source>
        <dbReference type="ARBA" id="ARBA00001974"/>
    </source>
</evidence>
<keyword evidence="10" id="KW-1185">Reference proteome</keyword>
<feature type="region of interest" description="Disordered" evidence="6">
    <location>
        <begin position="518"/>
        <end position="562"/>
    </location>
</feature>
<dbReference type="PANTHER" id="PTHR11632">
    <property type="entry name" value="SUCCINATE DEHYDROGENASE 2 FLAVOPROTEIN SUBUNIT"/>
    <property type="match status" value="1"/>
</dbReference>
<feature type="region of interest" description="Disordered" evidence="6">
    <location>
        <begin position="47"/>
        <end position="83"/>
    </location>
</feature>
<name>A0A401YX54_9ACTN</name>
<dbReference type="EMBL" id="BIFH01000031">
    <property type="protein sequence ID" value="GCD99194.1"/>
    <property type="molecule type" value="Genomic_DNA"/>
</dbReference>
<feature type="domain" description="FAD-dependent oxidoreductase 2 FAD-binding" evidence="7">
    <location>
        <begin position="12"/>
        <end position="391"/>
    </location>
</feature>
<dbReference type="Proteomes" id="UP000286931">
    <property type="component" value="Unassembled WGS sequence"/>
</dbReference>
<dbReference type="Gene3D" id="3.50.50.60">
    <property type="entry name" value="FAD/NAD(P)-binding domain"/>
    <property type="match status" value="1"/>
</dbReference>
<evidence type="ECO:0000256" key="2">
    <source>
        <dbReference type="ARBA" id="ARBA00022630"/>
    </source>
</evidence>
<protein>
    <submittedName>
        <fullName evidence="9">Oxidoreductase</fullName>
    </submittedName>
</protein>
<keyword evidence="3" id="KW-0274">FAD</keyword>
<dbReference type="RefSeq" id="WP_174861477.1">
    <property type="nucleotide sequence ID" value="NZ_BIFH01000031.1"/>
</dbReference>
<keyword evidence="4" id="KW-0560">Oxidoreductase</keyword>
<evidence type="ECO:0000259" key="7">
    <source>
        <dbReference type="Pfam" id="PF00890"/>
    </source>
</evidence>
<dbReference type="Pfam" id="PF02910">
    <property type="entry name" value="Succ_DH_flav_C"/>
    <property type="match status" value="1"/>
</dbReference>
<dbReference type="SUPFAM" id="SSF51905">
    <property type="entry name" value="FAD/NAD(P)-binding domain"/>
    <property type="match status" value="1"/>
</dbReference>
<proteinExistence type="predicted"/>
<dbReference type="SUPFAM" id="SSF46977">
    <property type="entry name" value="Succinate dehydrogenase/fumarate reductase flavoprotein C-terminal domain"/>
    <property type="match status" value="1"/>
</dbReference>
<keyword evidence="2" id="KW-0285">Flavoprotein</keyword>
<evidence type="ECO:0000313" key="9">
    <source>
        <dbReference type="EMBL" id="GCD99194.1"/>
    </source>
</evidence>
<evidence type="ECO:0000256" key="4">
    <source>
        <dbReference type="ARBA" id="ARBA00023002"/>
    </source>
</evidence>
<evidence type="ECO:0000256" key="3">
    <source>
        <dbReference type="ARBA" id="ARBA00022827"/>
    </source>
</evidence>
<dbReference type="AlphaFoldDB" id="A0A401YX54"/>
<sequence length="562" mass="60184">MSSLAYQLATSVLVVGAGGEGLRAAVEVAESGVAVIAVDRRTADDDHTFPTTGSFARASATVGGDPWEPGAAEASRESLSPTDPRTAQIVARYAEREFHAPGGFGTRTDHRDHGGPARRRFGDPTSLGIRSAGEYTGSQVRRALREHAKQLGVPVLSNVYVTRLLVDDGTVFGAYGFDLVDGSRYLVHADSVILATGGHTRIWKRTTSGRHENTGDAFRLAVEAGARLRNPELVRFHPFGLIGPEHAAGVLVGAAARGEGGALLNNLGERFMTRYDAERWELGTRDRIALASHMEIDQGRGTRAGGVWLDPSHLPPETIPTRLPGVYRTLPDPRTLDITHDPIEVAPTAQYSVGGVRVRPEDHGTDVIGLYAIGEAAGGPHGANRQTENSLVELLAHSRRAGRAAAAYSARLTAHYRSPAAVRAAETDVNRLLATDDDENVRALSRAVRRLTTRFAGVVRDGIGLAAGLAELDEIEERMGKAGVHVDIGGFQDLAHAYDLRSAVLAARATLECALERRESRDRHHRSDHPDPDPGPGVDLVWSPKTGVRREPAPTSPPTLPS</sequence>
<dbReference type="InterPro" id="IPR003953">
    <property type="entry name" value="FAD-dep_OxRdtase_2_FAD-bd"/>
</dbReference>